<gene>
    <name evidence="5" type="ORF">KsCSTR_19240</name>
    <name evidence="1" type="ORF">kustc0283</name>
    <name evidence="2" type="ORF">kuste2746</name>
    <name evidence="3" type="ORF">kuste3522</name>
    <name evidence="4" type="ORF">kuste3595</name>
</gene>
<evidence type="ECO:0000313" key="2">
    <source>
        <dbReference type="EMBL" id="CAJ73496.1"/>
    </source>
</evidence>
<evidence type="ECO:0000313" key="3">
    <source>
        <dbReference type="EMBL" id="CAJ74285.1"/>
    </source>
</evidence>
<reference evidence="5 6" key="3">
    <citation type="submission" date="2020-02" db="EMBL/GenBank/DDBJ databases">
        <title>Newly sequenced genome of strain CSTR1 showed variability in Candidatus Kuenenia stuttgartiensis genomes.</title>
        <authorList>
            <person name="Ding C."/>
            <person name="Adrian L."/>
        </authorList>
    </citation>
    <scope>NUCLEOTIDE SEQUENCE [LARGE SCALE GENOMIC DNA]</scope>
    <source>
        <strain evidence="5 6">CSTR1</strain>
    </source>
</reference>
<reference evidence="1" key="2">
    <citation type="submission" date="2006-01" db="EMBL/GenBank/DDBJ databases">
        <authorList>
            <person name="Genoscope"/>
        </authorList>
    </citation>
    <scope>NUCLEOTIDE SEQUENCE</scope>
</reference>
<dbReference type="EMBL" id="CT573071">
    <property type="protein sequence ID" value="CAJ74358.1"/>
    <property type="molecule type" value="Genomic_DNA"/>
</dbReference>
<organism evidence="1">
    <name type="scientific">Kuenenia stuttgartiensis</name>
    <dbReference type="NCBI Taxonomy" id="174633"/>
    <lineage>
        <taxon>Bacteria</taxon>
        <taxon>Pseudomonadati</taxon>
        <taxon>Planctomycetota</taxon>
        <taxon>Candidatus Brocadiia</taxon>
        <taxon>Candidatus Brocadiales</taxon>
        <taxon>Candidatus Brocadiaceae</taxon>
        <taxon>Candidatus Kuenenia</taxon>
    </lineage>
</organism>
<reference evidence="1" key="1">
    <citation type="journal article" date="2006" name="Nature">
        <title>Deciphering the evolution and metabolism of an anammox bacterium from a community genome.</title>
        <authorList>
            <person name="Strous M."/>
            <person name="Pelletier E."/>
            <person name="Mangenot S."/>
            <person name="Rattei T."/>
            <person name="Lehner A."/>
            <person name="Taylor M.W."/>
            <person name="Horn M."/>
            <person name="Daims H."/>
            <person name="Bartol-Mavel D."/>
            <person name="Wincker P."/>
            <person name="Barbe V."/>
            <person name="Fonknechten N."/>
            <person name="Vallenet D."/>
            <person name="Segurens B."/>
            <person name="Schenowitz-Truong C."/>
            <person name="Medigue C."/>
            <person name="Collingro A."/>
            <person name="Snel B."/>
            <person name="Dutilh B.E."/>
            <person name="OpDenCamp H.J.M."/>
            <person name="vanDerDrift C."/>
            <person name="Cirpus I."/>
            <person name="vanDePas-Schoonen K.T."/>
            <person name="Harhangi H.R."/>
            <person name="vanNiftrik L."/>
            <person name="Schmid M."/>
            <person name="Keltjens J."/>
            <person name="vanDeVossenberg J."/>
            <person name="Kartal B."/>
            <person name="Meier H."/>
            <person name="Frishman D."/>
            <person name="Huynen M.A."/>
            <person name="Mewes H."/>
            <person name="Weissenbach J."/>
            <person name="Jetten M.S.M."/>
            <person name="Wagner M."/>
            <person name="LePaslier D."/>
        </authorList>
    </citation>
    <scope>NUCLEOTIDE SEQUENCE</scope>
</reference>
<dbReference type="EMBL" id="CT573071">
    <property type="protein sequence ID" value="CAJ73496.1"/>
    <property type="molecule type" value="Genomic_DNA"/>
</dbReference>
<dbReference type="EMBL" id="CT573073">
    <property type="protein sequence ID" value="CAJ71028.1"/>
    <property type="molecule type" value="Genomic_DNA"/>
</dbReference>
<proteinExistence type="predicted"/>
<dbReference type="EMBL" id="CT573071">
    <property type="protein sequence ID" value="CAJ74285.1"/>
    <property type="molecule type" value="Genomic_DNA"/>
</dbReference>
<name>Q1PUW8_KUEST</name>
<protein>
    <submittedName>
        <fullName evidence="1">Uncharacterized protein</fullName>
    </submittedName>
</protein>
<dbReference type="AlphaFoldDB" id="Q1PUW8"/>
<accession>Q1PUW8</accession>
<dbReference type="EMBL" id="CP049055">
    <property type="protein sequence ID" value="QII11303.1"/>
    <property type="molecule type" value="Genomic_DNA"/>
</dbReference>
<dbReference type="Proteomes" id="UP000501926">
    <property type="component" value="Chromosome"/>
</dbReference>
<sequence>MSAGKLKNGFGTCFLLCQAGNTVNNFLGLFAGLDFCKYSMNAKYLLNVGEIKLFV</sequence>
<evidence type="ECO:0000313" key="4">
    <source>
        <dbReference type="EMBL" id="CAJ74358.1"/>
    </source>
</evidence>
<evidence type="ECO:0000313" key="5">
    <source>
        <dbReference type="EMBL" id="QII11303.1"/>
    </source>
</evidence>
<evidence type="ECO:0000313" key="6">
    <source>
        <dbReference type="Proteomes" id="UP000501926"/>
    </source>
</evidence>
<evidence type="ECO:0000313" key="1">
    <source>
        <dbReference type="EMBL" id="CAJ71028.1"/>
    </source>
</evidence>